<gene>
    <name evidence="1" type="ORF">TTAC_LOCUS10535</name>
</gene>
<evidence type="ECO:0000313" key="1">
    <source>
        <dbReference type="EMBL" id="VDM35515.1"/>
    </source>
</evidence>
<proteinExistence type="predicted"/>
<dbReference type="Proteomes" id="UP000274429">
    <property type="component" value="Unassembled WGS sequence"/>
</dbReference>
<accession>A0A0R3XAH5</accession>
<dbReference type="InterPro" id="IPR011059">
    <property type="entry name" value="Metal-dep_hydrolase_composite"/>
</dbReference>
<sequence length="244" mass="26361">MHKIYTSQREHPPLSIYADFAVDAFVENSMDDQAPYIAAEEHVILSSGKSYALFSEMKSSENPWIQKAYQKIVGGGWGNESHIIEASCKIPAQLTGLLPQKGQLAIGADADLVLWPEGDCSKPIFTIVGGRIAVQYGRLRETTPRDQEEGKSVKAGLIRSGQTPCSMLAVSHEKIGEIGKTLLPMLSPPQPLTPVVGQTTKTWENAKPGPSGDAALAGLPSREIRSIASLYKRESLASTFKLTG</sequence>
<evidence type="ECO:0000313" key="2">
    <source>
        <dbReference type="Proteomes" id="UP000274429"/>
    </source>
</evidence>
<dbReference type="AlphaFoldDB" id="A0A0R3XAH5"/>
<organism evidence="3">
    <name type="scientific">Hydatigena taeniaeformis</name>
    <name type="common">Feline tapeworm</name>
    <name type="synonym">Taenia taeniaeformis</name>
    <dbReference type="NCBI Taxonomy" id="6205"/>
    <lineage>
        <taxon>Eukaryota</taxon>
        <taxon>Metazoa</taxon>
        <taxon>Spiralia</taxon>
        <taxon>Lophotrochozoa</taxon>
        <taxon>Platyhelminthes</taxon>
        <taxon>Cestoda</taxon>
        <taxon>Eucestoda</taxon>
        <taxon>Cyclophyllidea</taxon>
        <taxon>Taeniidae</taxon>
        <taxon>Hydatigera</taxon>
    </lineage>
</organism>
<evidence type="ECO:0000313" key="3">
    <source>
        <dbReference type="WBParaSite" id="TTAC_0001055201-mRNA-1"/>
    </source>
</evidence>
<name>A0A0R3XAH5_HYDTA</name>
<dbReference type="GO" id="GO:0016810">
    <property type="term" value="F:hydrolase activity, acting on carbon-nitrogen (but not peptide) bonds"/>
    <property type="evidence" value="ECO:0007669"/>
    <property type="project" value="InterPro"/>
</dbReference>
<dbReference type="OrthoDB" id="10258955at2759"/>
<dbReference type="Gene3D" id="3.20.20.140">
    <property type="entry name" value="Metal-dependent hydrolases"/>
    <property type="match status" value="1"/>
</dbReference>
<keyword evidence="2" id="KW-1185">Reference proteome</keyword>
<dbReference type="SUPFAM" id="SSF51338">
    <property type="entry name" value="Composite domain of metallo-dependent hydrolases"/>
    <property type="match status" value="1"/>
</dbReference>
<reference evidence="1 2" key="2">
    <citation type="submission" date="2018-11" db="EMBL/GenBank/DDBJ databases">
        <authorList>
            <consortium name="Pathogen Informatics"/>
        </authorList>
    </citation>
    <scope>NUCLEOTIDE SEQUENCE [LARGE SCALE GENOMIC DNA]</scope>
</reference>
<reference evidence="3" key="1">
    <citation type="submission" date="2017-02" db="UniProtKB">
        <authorList>
            <consortium name="WormBaseParasite"/>
        </authorList>
    </citation>
    <scope>IDENTIFICATION</scope>
</reference>
<dbReference type="EMBL" id="UYWX01021813">
    <property type="protein sequence ID" value="VDM35515.1"/>
    <property type="molecule type" value="Genomic_DNA"/>
</dbReference>
<protein>
    <submittedName>
        <fullName evidence="3">Amidohydro-rel domain-containing protein</fullName>
    </submittedName>
</protein>
<dbReference type="STRING" id="6205.A0A0R3XAH5"/>
<dbReference type="WBParaSite" id="TTAC_0001055201-mRNA-1">
    <property type="protein sequence ID" value="TTAC_0001055201-mRNA-1"/>
    <property type="gene ID" value="TTAC_0001055201"/>
</dbReference>